<dbReference type="SUPFAM" id="SSF52518">
    <property type="entry name" value="Thiamin diphosphate-binding fold (THDP-binding)"/>
    <property type="match status" value="2"/>
</dbReference>
<gene>
    <name evidence="1" type="ORF">SAMN02745108_00658</name>
</gene>
<evidence type="ECO:0000313" key="1">
    <source>
        <dbReference type="EMBL" id="SJZ46309.1"/>
    </source>
</evidence>
<evidence type="ECO:0000313" key="2">
    <source>
        <dbReference type="Proteomes" id="UP000190449"/>
    </source>
</evidence>
<protein>
    <submittedName>
        <fullName evidence="1">Pyruvate-ferredoxin/flavodoxin oxidoreductase</fullName>
    </submittedName>
</protein>
<keyword evidence="1" id="KW-0670">Pyruvate</keyword>
<proteinExistence type="predicted"/>
<dbReference type="InterPro" id="IPR029061">
    <property type="entry name" value="THDP-binding"/>
</dbReference>
<dbReference type="PANTHER" id="PTHR32154:SF0">
    <property type="entry name" value="PYRUVATE-FLAVODOXIN OXIDOREDUCTASE-RELATED"/>
    <property type="match status" value="1"/>
</dbReference>
<dbReference type="PANTHER" id="PTHR32154">
    <property type="entry name" value="PYRUVATE-FLAVODOXIN OXIDOREDUCTASE-RELATED"/>
    <property type="match status" value="1"/>
</dbReference>
<organism evidence="1 2">
    <name type="scientific">Fibrobacter intestinalis</name>
    <dbReference type="NCBI Taxonomy" id="28122"/>
    <lineage>
        <taxon>Bacteria</taxon>
        <taxon>Pseudomonadati</taxon>
        <taxon>Fibrobacterota</taxon>
        <taxon>Fibrobacteria</taxon>
        <taxon>Fibrobacterales</taxon>
        <taxon>Fibrobacteraceae</taxon>
        <taxon>Fibrobacter</taxon>
    </lineage>
</organism>
<sequence>MVVANATGCSSIYGGNQPTTPWAKNKEGRSPAWANSLFEDNAEFGLGMRLAITKHAKQALSLLEAVNVPAELKEKLTTQDQSDEAGLNDRTSQMQKKTPIDLCSRLRRQLDSCRLRLTKAQRENVNICVLDTEVYSNTGGQASKATNRGAVALFAAAGKRAGKKDLGLIAMSYKNVCEPKATCLNKSCWRE</sequence>
<dbReference type="GO" id="GO:0006979">
    <property type="term" value="P:response to oxidative stress"/>
    <property type="evidence" value="ECO:0007669"/>
    <property type="project" value="TreeGrafter"/>
</dbReference>
<dbReference type="EMBL" id="FUWU01000007">
    <property type="protein sequence ID" value="SJZ46309.1"/>
    <property type="molecule type" value="Genomic_DNA"/>
</dbReference>
<dbReference type="Gene3D" id="3.40.50.970">
    <property type="match status" value="2"/>
</dbReference>
<dbReference type="Proteomes" id="UP000190449">
    <property type="component" value="Unassembled WGS sequence"/>
</dbReference>
<dbReference type="STRING" id="28122.SAMN02745108_00658"/>
<name>A0A1T4KV46_9BACT</name>
<accession>A0A1T4KV46</accession>
<reference evidence="1 2" key="1">
    <citation type="submission" date="2017-02" db="EMBL/GenBank/DDBJ databases">
        <authorList>
            <person name="Peterson S.W."/>
        </authorList>
    </citation>
    <scope>NUCLEOTIDE SEQUENCE [LARGE SCALE GENOMIC DNA]</scope>
    <source>
        <strain evidence="1 2">ATCC 43854</strain>
    </source>
</reference>
<dbReference type="AlphaFoldDB" id="A0A1T4KV46"/>
<dbReference type="InterPro" id="IPR050722">
    <property type="entry name" value="Pyruvate:ferred/Flavod_OxRd"/>
</dbReference>